<dbReference type="RefSeq" id="WP_188835247.1">
    <property type="nucleotide sequence ID" value="NZ_BMHI01000001.1"/>
</dbReference>
<keyword evidence="5 9" id="KW-0812">Transmembrane</keyword>
<comment type="similarity">
    <text evidence="2">Belongs to the AzlC family.</text>
</comment>
<dbReference type="AlphaFoldDB" id="A0A916SU30"/>
<evidence type="ECO:0000256" key="8">
    <source>
        <dbReference type="SAM" id="MobiDB-lite"/>
    </source>
</evidence>
<feature type="transmembrane region" description="Helical" evidence="9">
    <location>
        <begin position="141"/>
        <end position="163"/>
    </location>
</feature>
<evidence type="ECO:0000256" key="9">
    <source>
        <dbReference type="SAM" id="Phobius"/>
    </source>
</evidence>
<dbReference type="Proteomes" id="UP000636793">
    <property type="component" value="Unassembled WGS sequence"/>
</dbReference>
<keyword evidence="11" id="KW-1185">Reference proteome</keyword>
<comment type="caution">
    <text evidence="10">The sequence shown here is derived from an EMBL/GenBank/DDBJ whole genome shotgun (WGS) entry which is preliminary data.</text>
</comment>
<protein>
    <submittedName>
        <fullName evidence="10">Branched-chain amino acid ABC transporter permease</fullName>
    </submittedName>
</protein>
<evidence type="ECO:0000256" key="4">
    <source>
        <dbReference type="ARBA" id="ARBA00022475"/>
    </source>
</evidence>
<keyword evidence="7 9" id="KW-0472">Membrane</keyword>
<evidence type="ECO:0000256" key="6">
    <source>
        <dbReference type="ARBA" id="ARBA00022989"/>
    </source>
</evidence>
<evidence type="ECO:0000256" key="7">
    <source>
        <dbReference type="ARBA" id="ARBA00023136"/>
    </source>
</evidence>
<sequence>MTDEAARQADDIPPTPGQQSKAVARKGIWVGIATGAYGISYGALAVAAGLSFWQAVALSLLLFSGGSQFALVGVLGAGGSGASAIGTSTLLGLRNGFYGLQVSKLLQVTGWRRAAAAHLTIDESTAVSITQPDRALSRVGFWWTGLSVFVLWGLMSAVGAALGNAMGDPARFGLDAAAPAAFCALVWSRLQTRRSQLVAVAAGLIALAVAPHTASGIPVLVAALAAVVAGFLPDRNVTTAEEI</sequence>
<feature type="transmembrane region" description="Helical" evidence="9">
    <location>
        <begin position="169"/>
        <end position="187"/>
    </location>
</feature>
<feature type="transmembrane region" description="Helical" evidence="9">
    <location>
        <begin position="199"/>
        <end position="232"/>
    </location>
</feature>
<dbReference type="PANTHER" id="PTHR34979:SF1">
    <property type="entry name" value="INNER MEMBRANE PROTEIN YGAZ"/>
    <property type="match status" value="1"/>
</dbReference>
<organism evidence="10 11">
    <name type="scientific">Flexivirga endophytica</name>
    <dbReference type="NCBI Taxonomy" id="1849103"/>
    <lineage>
        <taxon>Bacteria</taxon>
        <taxon>Bacillati</taxon>
        <taxon>Actinomycetota</taxon>
        <taxon>Actinomycetes</taxon>
        <taxon>Micrococcales</taxon>
        <taxon>Dermacoccaceae</taxon>
        <taxon>Flexivirga</taxon>
    </lineage>
</organism>
<comment type="subcellular location">
    <subcellularLocation>
        <location evidence="1">Cell membrane</location>
        <topology evidence="1">Multi-pass membrane protein</topology>
    </subcellularLocation>
</comment>
<evidence type="ECO:0000256" key="3">
    <source>
        <dbReference type="ARBA" id="ARBA00022448"/>
    </source>
</evidence>
<accession>A0A916SU30</accession>
<evidence type="ECO:0000313" key="11">
    <source>
        <dbReference type="Proteomes" id="UP000636793"/>
    </source>
</evidence>
<keyword evidence="3" id="KW-0813">Transport</keyword>
<proteinExistence type="inferred from homology"/>
<reference evidence="10" key="2">
    <citation type="submission" date="2020-09" db="EMBL/GenBank/DDBJ databases">
        <authorList>
            <person name="Sun Q."/>
            <person name="Zhou Y."/>
        </authorList>
    </citation>
    <scope>NUCLEOTIDE SEQUENCE</scope>
    <source>
        <strain evidence="10">CGMCC 1.15085</strain>
    </source>
</reference>
<evidence type="ECO:0000256" key="1">
    <source>
        <dbReference type="ARBA" id="ARBA00004651"/>
    </source>
</evidence>
<feature type="compositionally biased region" description="Basic and acidic residues" evidence="8">
    <location>
        <begin position="1"/>
        <end position="10"/>
    </location>
</feature>
<dbReference type="EMBL" id="BMHI01000001">
    <property type="protein sequence ID" value="GGB17085.1"/>
    <property type="molecule type" value="Genomic_DNA"/>
</dbReference>
<dbReference type="GO" id="GO:1903785">
    <property type="term" value="P:L-valine transmembrane transport"/>
    <property type="evidence" value="ECO:0007669"/>
    <property type="project" value="TreeGrafter"/>
</dbReference>
<feature type="transmembrane region" description="Helical" evidence="9">
    <location>
        <begin position="28"/>
        <end position="50"/>
    </location>
</feature>
<name>A0A916SU30_9MICO</name>
<keyword evidence="4" id="KW-1003">Cell membrane</keyword>
<dbReference type="GO" id="GO:0005886">
    <property type="term" value="C:plasma membrane"/>
    <property type="evidence" value="ECO:0007669"/>
    <property type="project" value="UniProtKB-SubCell"/>
</dbReference>
<gene>
    <name evidence="10" type="ORF">GCM10011492_03590</name>
</gene>
<dbReference type="Pfam" id="PF03591">
    <property type="entry name" value="AzlC"/>
    <property type="match status" value="1"/>
</dbReference>
<keyword evidence="6 9" id="KW-1133">Transmembrane helix</keyword>
<feature type="transmembrane region" description="Helical" evidence="9">
    <location>
        <begin position="70"/>
        <end position="93"/>
    </location>
</feature>
<evidence type="ECO:0000256" key="5">
    <source>
        <dbReference type="ARBA" id="ARBA00022692"/>
    </source>
</evidence>
<evidence type="ECO:0000313" key="10">
    <source>
        <dbReference type="EMBL" id="GGB17085.1"/>
    </source>
</evidence>
<dbReference type="PANTHER" id="PTHR34979">
    <property type="entry name" value="INNER MEMBRANE PROTEIN YGAZ"/>
    <property type="match status" value="1"/>
</dbReference>
<evidence type="ECO:0000256" key="2">
    <source>
        <dbReference type="ARBA" id="ARBA00010735"/>
    </source>
</evidence>
<feature type="region of interest" description="Disordered" evidence="8">
    <location>
        <begin position="1"/>
        <end position="20"/>
    </location>
</feature>
<dbReference type="InterPro" id="IPR011606">
    <property type="entry name" value="Brnchd-chn_aa_trnsp_permease"/>
</dbReference>
<reference evidence="10" key="1">
    <citation type="journal article" date="2014" name="Int. J. Syst. Evol. Microbiol.">
        <title>Complete genome sequence of Corynebacterium casei LMG S-19264T (=DSM 44701T), isolated from a smear-ripened cheese.</title>
        <authorList>
            <consortium name="US DOE Joint Genome Institute (JGI-PGF)"/>
            <person name="Walter F."/>
            <person name="Albersmeier A."/>
            <person name="Kalinowski J."/>
            <person name="Ruckert C."/>
        </authorList>
    </citation>
    <scope>NUCLEOTIDE SEQUENCE</scope>
    <source>
        <strain evidence="10">CGMCC 1.15085</strain>
    </source>
</reference>